<evidence type="ECO:0000313" key="2">
    <source>
        <dbReference type="Proteomes" id="UP000008227"/>
    </source>
</evidence>
<dbReference type="Ensembl" id="ENSSSCT00000085120.1">
    <property type="protein sequence ID" value="ENSSSCP00000073411.1"/>
    <property type="gene ID" value="ENSSSCG00000050732.1"/>
</dbReference>
<proteinExistence type="predicted"/>
<reference evidence="1" key="4">
    <citation type="submission" date="2025-09" db="UniProtKB">
        <authorList>
            <consortium name="Ensembl"/>
        </authorList>
    </citation>
    <scope>IDENTIFICATION</scope>
</reference>
<dbReference type="Bgee" id="ENSSSCG00000050732">
    <property type="expression patterns" value="Expressed in testis and 19 other cell types or tissues"/>
</dbReference>
<dbReference type="AlphaFoldDB" id="A0A5G2R8J8"/>
<dbReference type="GeneTree" id="ENSGT00910000146889"/>
<dbReference type="Proteomes" id="UP000008227">
    <property type="component" value="Chromosome 1"/>
</dbReference>
<organism evidence="1 2">
    <name type="scientific">Sus scrofa</name>
    <name type="common">Pig</name>
    <dbReference type="NCBI Taxonomy" id="9823"/>
    <lineage>
        <taxon>Eukaryota</taxon>
        <taxon>Metazoa</taxon>
        <taxon>Chordata</taxon>
        <taxon>Craniata</taxon>
        <taxon>Vertebrata</taxon>
        <taxon>Euteleostomi</taxon>
        <taxon>Mammalia</taxon>
        <taxon>Eutheria</taxon>
        <taxon>Laurasiatheria</taxon>
        <taxon>Artiodactyla</taxon>
        <taxon>Suina</taxon>
        <taxon>Suidae</taxon>
        <taxon>Sus</taxon>
    </lineage>
</organism>
<keyword evidence="2" id="KW-1185">Reference proteome</keyword>
<dbReference type="InParanoid" id="A0A5G2R8J8"/>
<accession>A0A5G2R8J8</accession>
<reference evidence="1" key="2">
    <citation type="journal article" date="2020" name="Gigascience">
        <title>An improved pig reference genome sequence to enable pig genetics and genomics research.</title>
        <authorList>
            <person name="Warr A."/>
            <person name="Affara N."/>
            <person name="Aken B."/>
            <person name="Beiki H."/>
            <person name="Bickhart D.M."/>
            <person name="Billis K."/>
            <person name="Chow W."/>
            <person name="Eory L."/>
            <person name="Finlayson H.A."/>
            <person name="Flicek P."/>
            <person name="Giron C.G."/>
            <person name="Griffin D.K."/>
            <person name="Hall R."/>
            <person name="Hannum G."/>
            <person name="Hourlier T."/>
            <person name="Howe K."/>
            <person name="Hume D.A."/>
            <person name="Izuogu O."/>
            <person name="Kim K."/>
            <person name="Koren S."/>
            <person name="Liu H."/>
            <person name="Manchanda N."/>
            <person name="Martin F.J."/>
            <person name="Nonneman D.J."/>
            <person name="O'Connor R.E."/>
            <person name="Phillippy A.M."/>
            <person name="Rohrer G.A."/>
            <person name="Rosen B.D."/>
            <person name="Rund L.A."/>
            <person name="Sargent C.A."/>
            <person name="Schook L.B."/>
            <person name="Schroeder S.G."/>
            <person name="Schwartz A.S."/>
            <person name="Skinner B.M."/>
            <person name="Talbot R."/>
            <person name="Tseng E."/>
            <person name="Tuggle C.K."/>
            <person name="Watson M."/>
            <person name="Smith T.P.L."/>
            <person name="Archibald A.L."/>
        </authorList>
    </citation>
    <scope>NUCLEOTIDE SEQUENCE [LARGE SCALE GENOMIC DNA]</scope>
    <source>
        <strain evidence="1">Duroc</strain>
    </source>
</reference>
<reference evidence="2" key="1">
    <citation type="submission" date="2009-11" db="EMBL/GenBank/DDBJ databases">
        <authorList>
            <consortium name="Porcine genome sequencing project"/>
        </authorList>
    </citation>
    <scope>NUCLEOTIDE SEQUENCE [LARGE SCALE GENOMIC DNA]</scope>
    <source>
        <strain evidence="2">Duroc</strain>
    </source>
</reference>
<reference evidence="1" key="3">
    <citation type="submission" date="2025-08" db="UniProtKB">
        <authorList>
            <consortium name="Ensembl"/>
        </authorList>
    </citation>
    <scope>IDENTIFICATION</scope>
</reference>
<evidence type="ECO:0000313" key="1">
    <source>
        <dbReference type="Ensembl" id="ENSSSCP00000073411.1"/>
    </source>
</evidence>
<sequence>MLLLLHEQDKMAPDWFHPEVNSNNIRLPFEAILSPRLGKVAEMSSFRPAALFCQPQDGLLKGLKQFFQ</sequence>
<protein>
    <submittedName>
        <fullName evidence="1">Uncharacterized protein</fullName>
    </submittedName>
</protein>
<name>A0A5G2R8J8_PIG</name>